<protein>
    <submittedName>
        <fullName evidence="1">Type VI secretion system protein TssA</fullName>
    </submittedName>
</protein>
<dbReference type="EMBL" id="JAYMRU010000025">
    <property type="protein sequence ID" value="MEM5404012.1"/>
    <property type="molecule type" value="Genomic_DNA"/>
</dbReference>
<keyword evidence="2" id="KW-1185">Reference proteome</keyword>
<comment type="caution">
    <text evidence="1">The sequence shown here is derived from an EMBL/GenBank/DDBJ whole genome shotgun (WGS) entry which is preliminary data.</text>
</comment>
<proteinExistence type="predicted"/>
<evidence type="ECO:0000313" key="2">
    <source>
        <dbReference type="Proteomes" id="UP001392318"/>
    </source>
</evidence>
<name>A0ACC6RR08_9BURK</name>
<sequence>MTIDFITHQDWTAWLEPLTQAEPCGPDLEYDAQLRELEEAVSGHPEAEYGATLVAAVPPDWEAADALGTALMARTRDLRVVMHLARARWVREGITGLADGLVLTAALLERHWEHVHPQLDAGDGDGDDATARINALAAWTEAGGVLAGLMDSPLLGGISPVTLREWSYANGEAVAPEGHTAMSLAAIEASIAVSPDAARSAKKAFDTAYDSVRAIEATLAERVGATQSLDFASLKALLERASLLLATGVGVHRDEAQMHHAEETGVASPVGANSNAPTNAIGSRADVAAALRRICAWYAQHEPASPVPLLLERARGLVEKSFVDLLKDLAPEGLAQLTQVVGTAAVETPAE</sequence>
<reference evidence="1" key="1">
    <citation type="submission" date="2024-01" db="EMBL/GenBank/DDBJ databases">
        <title>The diversity of rhizobia nodulating Mimosa spp. in eleven states of Brazil covering several biomes is determined by host plant, location, and edaphic factors.</title>
        <authorList>
            <person name="Rouws L."/>
            <person name="Barauna A."/>
            <person name="Beukes C."/>
            <person name="De Faria S.M."/>
            <person name="Gross E."/>
            <person name="Dos Reis Junior F.B."/>
            <person name="Simon M."/>
            <person name="Maluk M."/>
            <person name="Odee D.W."/>
            <person name="Kenicer G."/>
            <person name="Young J.P.W."/>
            <person name="Reis V.M."/>
            <person name="Zilli J."/>
            <person name="James E.K."/>
        </authorList>
    </citation>
    <scope>NUCLEOTIDE SEQUENCE</scope>
    <source>
        <strain evidence="1">JPY452</strain>
    </source>
</reference>
<gene>
    <name evidence="1" type="primary">tssA</name>
    <name evidence="1" type="ORF">VSR83_28955</name>
</gene>
<dbReference type="Proteomes" id="UP001392318">
    <property type="component" value="Unassembled WGS sequence"/>
</dbReference>
<accession>A0ACC6RR08</accession>
<organism evidence="1 2">
    <name type="scientific">Paraburkholderia unamae</name>
    <dbReference type="NCBI Taxonomy" id="219649"/>
    <lineage>
        <taxon>Bacteria</taxon>
        <taxon>Pseudomonadati</taxon>
        <taxon>Pseudomonadota</taxon>
        <taxon>Betaproteobacteria</taxon>
        <taxon>Burkholderiales</taxon>
        <taxon>Burkholderiaceae</taxon>
        <taxon>Paraburkholderia</taxon>
    </lineage>
</organism>
<evidence type="ECO:0000313" key="1">
    <source>
        <dbReference type="EMBL" id="MEM5404012.1"/>
    </source>
</evidence>